<proteinExistence type="predicted"/>
<feature type="signal peptide" evidence="2">
    <location>
        <begin position="1"/>
        <end position="16"/>
    </location>
</feature>
<accession>A0AA89BRM0</accession>
<evidence type="ECO:0000313" key="5">
    <source>
        <dbReference type="Proteomes" id="UP001186944"/>
    </source>
</evidence>
<gene>
    <name evidence="4" type="ORF">FSP39_020508</name>
</gene>
<evidence type="ECO:0000256" key="2">
    <source>
        <dbReference type="SAM" id="SignalP"/>
    </source>
</evidence>
<evidence type="ECO:0000259" key="3">
    <source>
        <dbReference type="Pfam" id="PF24784"/>
    </source>
</evidence>
<keyword evidence="5" id="KW-1185">Reference proteome</keyword>
<reference evidence="4" key="1">
    <citation type="submission" date="2019-08" db="EMBL/GenBank/DDBJ databases">
        <title>The improved chromosome-level genome for the pearl oyster Pinctada fucata martensii using PacBio sequencing and Hi-C.</title>
        <authorList>
            <person name="Zheng Z."/>
        </authorList>
    </citation>
    <scope>NUCLEOTIDE SEQUENCE</scope>
    <source>
        <strain evidence="4">ZZ-2019</strain>
        <tissue evidence="4">Adductor muscle</tissue>
    </source>
</reference>
<dbReference type="InterPro" id="IPR055313">
    <property type="entry name" value="Temptin-like"/>
</dbReference>
<evidence type="ECO:0000256" key="1">
    <source>
        <dbReference type="SAM" id="MobiDB-lite"/>
    </source>
</evidence>
<feature type="compositionally biased region" description="Polar residues" evidence="1">
    <location>
        <begin position="110"/>
        <end position="137"/>
    </location>
</feature>
<feature type="region of interest" description="Disordered" evidence="1">
    <location>
        <begin position="76"/>
        <end position="159"/>
    </location>
</feature>
<keyword evidence="2" id="KW-0732">Signal</keyword>
<feature type="chain" id="PRO_5041672710" description="Temptin Cys/Cys disulfide domain-containing protein" evidence="2">
    <location>
        <begin position="17"/>
        <end position="159"/>
    </location>
</feature>
<feature type="domain" description="Temptin Cys/Cys disulfide" evidence="3">
    <location>
        <begin position="16"/>
        <end position="111"/>
    </location>
</feature>
<dbReference type="PANTHER" id="PTHR34737:SF2">
    <property type="entry name" value="EF-HAND DOMAIN-CONTAINING PROTEIN"/>
    <property type="match status" value="1"/>
</dbReference>
<dbReference type="Proteomes" id="UP001186944">
    <property type="component" value="Unassembled WGS sequence"/>
</dbReference>
<dbReference type="AlphaFoldDB" id="A0AA89BRM0"/>
<dbReference type="PANTHER" id="PTHR34737">
    <property type="entry name" value="EF-HAND DOMAIN-CONTAINING PROTEIN"/>
    <property type="match status" value="1"/>
</dbReference>
<dbReference type="Pfam" id="PF24784">
    <property type="entry name" value="Temptin_C"/>
    <property type="match status" value="1"/>
</dbReference>
<dbReference type="InterPro" id="IPR057626">
    <property type="entry name" value="S-S_Temptin"/>
</dbReference>
<sequence length="159" mass="17139">MLKSFFVVQFIGVCFAFPGYRSRIPNGMNVPNPCSNTSGVWKGVGHNVEGGGGPRNVFGKAFLEAKKVWTKELCQADSDTDGKTNGEELGDPNCTWTEGSPVPGNATGHPAQSQQPRKSETEGIQNQDKTGTKANKQNPPPHEKKRTPDMGVRPGAQEE</sequence>
<dbReference type="EMBL" id="VSWD01000010">
    <property type="protein sequence ID" value="KAK3091526.1"/>
    <property type="molecule type" value="Genomic_DNA"/>
</dbReference>
<comment type="caution">
    <text evidence="4">The sequence shown here is derived from an EMBL/GenBank/DDBJ whole genome shotgun (WGS) entry which is preliminary data.</text>
</comment>
<protein>
    <recommendedName>
        <fullName evidence="3">Temptin Cys/Cys disulfide domain-containing protein</fullName>
    </recommendedName>
</protein>
<evidence type="ECO:0000313" key="4">
    <source>
        <dbReference type="EMBL" id="KAK3091526.1"/>
    </source>
</evidence>
<organism evidence="4 5">
    <name type="scientific">Pinctada imbricata</name>
    <name type="common">Atlantic pearl-oyster</name>
    <name type="synonym">Pinctada martensii</name>
    <dbReference type="NCBI Taxonomy" id="66713"/>
    <lineage>
        <taxon>Eukaryota</taxon>
        <taxon>Metazoa</taxon>
        <taxon>Spiralia</taxon>
        <taxon>Lophotrochozoa</taxon>
        <taxon>Mollusca</taxon>
        <taxon>Bivalvia</taxon>
        <taxon>Autobranchia</taxon>
        <taxon>Pteriomorphia</taxon>
        <taxon>Pterioida</taxon>
        <taxon>Pterioidea</taxon>
        <taxon>Pteriidae</taxon>
        <taxon>Pinctada</taxon>
    </lineage>
</organism>
<name>A0AA89BRM0_PINIB</name>